<comment type="caution">
    <text evidence="1">The sequence shown here is derived from an EMBL/GenBank/DDBJ whole genome shotgun (WGS) entry which is preliminary data.</text>
</comment>
<dbReference type="AlphaFoldDB" id="A0A106DR67"/>
<evidence type="ECO:0000313" key="4">
    <source>
        <dbReference type="Proteomes" id="UP000068016"/>
    </source>
</evidence>
<name>A0A106DR67_9BURK</name>
<organism evidence="1 3">
    <name type="scientific">Burkholderia territorii</name>
    <dbReference type="NCBI Taxonomy" id="1503055"/>
    <lineage>
        <taxon>Bacteria</taxon>
        <taxon>Pseudomonadati</taxon>
        <taxon>Pseudomonadota</taxon>
        <taxon>Betaproteobacteria</taxon>
        <taxon>Burkholderiales</taxon>
        <taxon>Burkholderiaceae</taxon>
        <taxon>Burkholderia</taxon>
        <taxon>Burkholderia cepacia complex</taxon>
    </lineage>
</organism>
<dbReference type="Proteomes" id="UP000068016">
    <property type="component" value="Unassembled WGS sequence"/>
</dbReference>
<protein>
    <submittedName>
        <fullName evidence="1">Uncharacterized protein</fullName>
    </submittedName>
</protein>
<evidence type="ECO:0000313" key="3">
    <source>
        <dbReference type="Proteomes" id="UP000062317"/>
    </source>
</evidence>
<dbReference type="EMBL" id="LPEQ01000113">
    <property type="protein sequence ID" value="KVV40906.1"/>
    <property type="molecule type" value="Genomic_DNA"/>
</dbReference>
<dbReference type="EMBL" id="LPLZ01000074">
    <property type="protein sequence ID" value="KWN06422.1"/>
    <property type="molecule type" value="Genomic_DNA"/>
</dbReference>
<dbReference type="Proteomes" id="UP000062317">
    <property type="component" value="Unassembled WGS sequence"/>
</dbReference>
<proteinExistence type="predicted"/>
<keyword evidence="3" id="KW-1185">Reference proteome</keyword>
<evidence type="ECO:0000313" key="1">
    <source>
        <dbReference type="EMBL" id="KVV40906.1"/>
    </source>
</evidence>
<evidence type="ECO:0000313" key="2">
    <source>
        <dbReference type="EMBL" id="KWN06422.1"/>
    </source>
</evidence>
<sequence>MALHAKNDAVVFDVHTATHTLDVIGIPFEHAGELFAVHRPVHHSPFNARFIVSHVESGLAVPGVQRDTIDAARDAAIAFLDTNAHAFRECLQQMAKKPSARRTVACGSVQ</sequence>
<accession>A0A106DR67</accession>
<gene>
    <name evidence="1" type="ORF">WT27_13350</name>
    <name evidence="2" type="ORF">WT83_27460</name>
</gene>
<reference evidence="3 4" key="1">
    <citation type="submission" date="2015-11" db="EMBL/GenBank/DDBJ databases">
        <title>Expanding the genomic diversity of Burkholderia species for the development of highly accurate diagnostics.</title>
        <authorList>
            <person name="Sahl J."/>
            <person name="Keim P."/>
            <person name="Wagner D."/>
        </authorList>
    </citation>
    <scope>NUCLEOTIDE SEQUENCE [LARGE SCALE GENOMIC DNA]</scope>
    <source>
        <strain evidence="1 3">MSMB1301WGS</strain>
        <strain evidence="2 4">MSMB793WGS</strain>
    </source>
</reference>
<dbReference type="RefSeq" id="WP_060108227.1">
    <property type="nucleotide sequence ID" value="NZ_LPEQ01000113.1"/>
</dbReference>